<dbReference type="Proteomes" id="UP000235036">
    <property type="component" value="Unassembled WGS sequence"/>
</dbReference>
<evidence type="ECO:0000313" key="6">
    <source>
        <dbReference type="Proteomes" id="UP000235036"/>
    </source>
</evidence>
<comment type="caution">
    <text evidence="5">The sequence shown here is derived from an EMBL/GenBank/DDBJ whole genome shotgun (WGS) entry which is preliminary data.</text>
</comment>
<dbReference type="InterPro" id="IPR004381">
    <property type="entry name" value="Glycerate_kinase"/>
</dbReference>
<dbReference type="PANTHER" id="PTHR21599">
    <property type="entry name" value="GLYCERATE KINASE"/>
    <property type="match status" value="1"/>
</dbReference>
<keyword evidence="6" id="KW-1185">Reference proteome</keyword>
<dbReference type="PIRSF" id="PIRSF006078">
    <property type="entry name" value="GlxK"/>
    <property type="match status" value="1"/>
</dbReference>
<dbReference type="RefSeq" id="WP_102204871.1">
    <property type="nucleotide sequence ID" value="NZ_CAWNVR010000006.1"/>
</dbReference>
<keyword evidence="2 4" id="KW-0808">Transferase</keyword>
<proteinExistence type="inferred from homology"/>
<dbReference type="PANTHER" id="PTHR21599:SF0">
    <property type="entry name" value="GLYCERATE KINASE"/>
    <property type="match status" value="1"/>
</dbReference>
<organism evidence="5 6">
    <name type="scientific">Fischerella muscicola CCMEE 5323</name>
    <dbReference type="NCBI Taxonomy" id="2019572"/>
    <lineage>
        <taxon>Bacteria</taxon>
        <taxon>Bacillati</taxon>
        <taxon>Cyanobacteriota</taxon>
        <taxon>Cyanophyceae</taxon>
        <taxon>Nostocales</taxon>
        <taxon>Hapalosiphonaceae</taxon>
        <taxon>Fischerella</taxon>
    </lineage>
</organism>
<evidence type="ECO:0000256" key="4">
    <source>
        <dbReference type="PIRNR" id="PIRNR006078"/>
    </source>
</evidence>
<dbReference type="Gene3D" id="3.90.1510.10">
    <property type="entry name" value="Glycerate kinase, domain 2"/>
    <property type="match status" value="1"/>
</dbReference>
<keyword evidence="3 4" id="KW-0418">Kinase</keyword>
<evidence type="ECO:0000256" key="1">
    <source>
        <dbReference type="ARBA" id="ARBA00006284"/>
    </source>
</evidence>
<dbReference type="InterPro" id="IPR018193">
    <property type="entry name" value="Glyc_kinase_flavodox-like_fold"/>
</dbReference>
<name>A0A2N6K7N3_FISMU</name>
<dbReference type="EMBL" id="NRQW01000077">
    <property type="protein sequence ID" value="PLZ93261.1"/>
    <property type="molecule type" value="Genomic_DNA"/>
</dbReference>
<dbReference type="GO" id="GO:0031388">
    <property type="term" value="P:organic acid phosphorylation"/>
    <property type="evidence" value="ECO:0007669"/>
    <property type="project" value="UniProtKB-UniRule"/>
</dbReference>
<reference evidence="5 6" key="1">
    <citation type="submission" date="2017-08" db="EMBL/GenBank/DDBJ databases">
        <title>Genomes of Fischerella (Mastigocladus) sp. strains.</title>
        <authorList>
            <person name="Miller S.R."/>
        </authorList>
    </citation>
    <scope>NUCLEOTIDE SEQUENCE [LARGE SCALE GENOMIC DNA]</scope>
    <source>
        <strain evidence="5 6">CCMEE 5323</strain>
    </source>
</reference>
<dbReference type="Pfam" id="PF02595">
    <property type="entry name" value="Gly_kinase"/>
    <property type="match status" value="1"/>
</dbReference>
<dbReference type="InterPro" id="IPR036129">
    <property type="entry name" value="Glycerate_kinase_sf"/>
</dbReference>
<gene>
    <name evidence="5" type="ORF">CEN44_03610</name>
</gene>
<evidence type="ECO:0000256" key="2">
    <source>
        <dbReference type="ARBA" id="ARBA00022679"/>
    </source>
</evidence>
<dbReference type="GO" id="GO:0008887">
    <property type="term" value="F:glycerate kinase activity"/>
    <property type="evidence" value="ECO:0007669"/>
    <property type="project" value="UniProtKB-UniRule"/>
</dbReference>
<comment type="similarity">
    <text evidence="1 4">Belongs to the glycerate kinase type-1 family.</text>
</comment>
<dbReference type="NCBIfam" id="TIGR00045">
    <property type="entry name" value="glycerate kinase"/>
    <property type="match status" value="1"/>
</dbReference>
<dbReference type="InterPro" id="IPR018197">
    <property type="entry name" value="Glycerate_kinase_RE-like"/>
</dbReference>
<sequence>MSLRILIAPSGFKESLAADEVADCIATGIQRVITDAEIRKAPLVDGGEGFAKALVAATGGTLHPVQVTGPVGQPVEAHYGLLGDTQVKTAVLEMAAAAGLRLVPRDARDPLKTTTYGVGELIKAALDAGVERILVGCGDSGTNDGGAGMAQALGIRLLDAAGKELGQGGSELIKLHAIDMSQRHPRLEQVQIDVACNWHNLLCGPKGVARVFGPQKGASPETVEQLAAALDHYAEVIERELGIDVREMPGGGASGGLGTGLHVFLGATLHPRYDIVMQYLELDSLLRESDLVITAEGSIDFQTPRGKIPVEVAQRAKRYDLPVIAIAGTIGKDARVNFDYGIDSFSTILKEPCTLGEAIANSSDLLTYAAERVMRLIQVGQKLVVRQSNLAS</sequence>
<evidence type="ECO:0000256" key="3">
    <source>
        <dbReference type="ARBA" id="ARBA00022777"/>
    </source>
</evidence>
<protein>
    <submittedName>
        <fullName evidence="5">Glycerate kinase</fullName>
    </submittedName>
</protein>
<dbReference type="AlphaFoldDB" id="A0A2N6K7N3"/>
<evidence type="ECO:0000313" key="5">
    <source>
        <dbReference type="EMBL" id="PLZ93261.1"/>
    </source>
</evidence>
<accession>A0A2N6K7N3</accession>
<dbReference type="SUPFAM" id="SSF110738">
    <property type="entry name" value="Glycerate kinase I"/>
    <property type="match status" value="1"/>
</dbReference>
<dbReference type="Gene3D" id="3.40.50.10350">
    <property type="entry name" value="Glycerate kinase, domain 1"/>
    <property type="match status" value="1"/>
</dbReference>